<dbReference type="AlphaFoldDB" id="A0A388KUA9"/>
<keyword evidence="3" id="KW-1185">Reference proteome</keyword>
<name>A0A388KUA9_CHABU</name>
<feature type="compositionally biased region" description="Basic and acidic residues" evidence="1">
    <location>
        <begin position="150"/>
        <end position="162"/>
    </location>
</feature>
<dbReference type="Gramene" id="GBG73641">
    <property type="protein sequence ID" value="GBG73641"/>
    <property type="gene ID" value="CBR_g16984"/>
</dbReference>
<feature type="compositionally biased region" description="Basic and acidic residues" evidence="1">
    <location>
        <begin position="116"/>
        <end position="137"/>
    </location>
</feature>
<feature type="compositionally biased region" description="Acidic residues" evidence="1">
    <location>
        <begin position="84"/>
        <end position="114"/>
    </location>
</feature>
<proteinExistence type="predicted"/>
<comment type="caution">
    <text evidence="2">The sequence shown here is derived from an EMBL/GenBank/DDBJ whole genome shotgun (WGS) entry which is preliminary data.</text>
</comment>
<evidence type="ECO:0000256" key="1">
    <source>
        <dbReference type="SAM" id="MobiDB-lite"/>
    </source>
</evidence>
<reference evidence="2 3" key="1">
    <citation type="journal article" date="2018" name="Cell">
        <title>The Chara Genome: Secondary Complexity and Implications for Plant Terrestrialization.</title>
        <authorList>
            <person name="Nishiyama T."/>
            <person name="Sakayama H."/>
            <person name="Vries J.D."/>
            <person name="Buschmann H."/>
            <person name="Saint-Marcoux D."/>
            <person name="Ullrich K.K."/>
            <person name="Haas F.B."/>
            <person name="Vanderstraeten L."/>
            <person name="Becker D."/>
            <person name="Lang D."/>
            <person name="Vosolsobe S."/>
            <person name="Rombauts S."/>
            <person name="Wilhelmsson P.K.I."/>
            <person name="Janitza P."/>
            <person name="Kern R."/>
            <person name="Heyl A."/>
            <person name="Rumpler F."/>
            <person name="Villalobos L.I.A.C."/>
            <person name="Clay J.M."/>
            <person name="Skokan R."/>
            <person name="Toyoda A."/>
            <person name="Suzuki Y."/>
            <person name="Kagoshima H."/>
            <person name="Schijlen E."/>
            <person name="Tajeshwar N."/>
            <person name="Catarino B."/>
            <person name="Hetherington A.J."/>
            <person name="Saltykova A."/>
            <person name="Bonnot C."/>
            <person name="Breuninger H."/>
            <person name="Symeonidi A."/>
            <person name="Radhakrishnan G.V."/>
            <person name="Van Nieuwerburgh F."/>
            <person name="Deforce D."/>
            <person name="Chang C."/>
            <person name="Karol K.G."/>
            <person name="Hedrich R."/>
            <person name="Ulvskov P."/>
            <person name="Glockner G."/>
            <person name="Delwiche C.F."/>
            <person name="Petrasek J."/>
            <person name="Van de Peer Y."/>
            <person name="Friml J."/>
            <person name="Beilby M."/>
            <person name="Dolan L."/>
            <person name="Kohara Y."/>
            <person name="Sugano S."/>
            <person name="Fujiyama A."/>
            <person name="Delaux P.-M."/>
            <person name="Quint M."/>
            <person name="TheiBen G."/>
            <person name="Hagemann M."/>
            <person name="Harholt J."/>
            <person name="Dunand C."/>
            <person name="Zachgo S."/>
            <person name="Langdale J."/>
            <person name="Maumus F."/>
            <person name="Straeten D.V.D."/>
            <person name="Gould S.B."/>
            <person name="Rensing S.A."/>
        </authorList>
    </citation>
    <scope>NUCLEOTIDE SEQUENCE [LARGE SCALE GENOMIC DNA]</scope>
    <source>
        <strain evidence="2 3">S276</strain>
    </source>
</reference>
<gene>
    <name evidence="2" type="ORF">CBR_g16984</name>
</gene>
<evidence type="ECO:0000313" key="2">
    <source>
        <dbReference type="EMBL" id="GBG73641.1"/>
    </source>
</evidence>
<evidence type="ECO:0000313" key="3">
    <source>
        <dbReference type="Proteomes" id="UP000265515"/>
    </source>
</evidence>
<sequence length="209" mass="23798">MSYLQWSACLEEPRRGRNPPSQQDYMNPCEIIDLAFFHNRAASDDEEIEIEEESAEEEEEEAAYEDEEEETPEEGSYSEHNEGEQSEEEEEEEDELELKESEWEILAEDLEQTEAEQAKDPEAARKRDEIVAGKRQLEFASTTNLPITDDPPRDPEPPKLEDGEQAETSSTPARWRRSRSPSTSDHPSIRARTDAGHQASSPVIIPPAP</sequence>
<dbReference type="EMBL" id="BFEA01000187">
    <property type="protein sequence ID" value="GBG73641.1"/>
    <property type="molecule type" value="Genomic_DNA"/>
</dbReference>
<protein>
    <submittedName>
        <fullName evidence="2">Uncharacterized protein</fullName>
    </submittedName>
</protein>
<feature type="region of interest" description="Disordered" evidence="1">
    <location>
        <begin position="1"/>
        <end position="209"/>
    </location>
</feature>
<accession>A0A388KUA9</accession>
<organism evidence="2 3">
    <name type="scientific">Chara braunii</name>
    <name type="common">Braun's stonewort</name>
    <dbReference type="NCBI Taxonomy" id="69332"/>
    <lineage>
        <taxon>Eukaryota</taxon>
        <taxon>Viridiplantae</taxon>
        <taxon>Streptophyta</taxon>
        <taxon>Charophyceae</taxon>
        <taxon>Charales</taxon>
        <taxon>Characeae</taxon>
        <taxon>Chara</taxon>
    </lineage>
</organism>
<dbReference type="Proteomes" id="UP000265515">
    <property type="component" value="Unassembled WGS sequence"/>
</dbReference>
<feature type="compositionally biased region" description="Acidic residues" evidence="1">
    <location>
        <begin position="44"/>
        <end position="73"/>
    </location>
</feature>